<sequence>MDHLLPHIHQIVTLSKEQRTIALQNEYWIGYTRAQEALSRMEELLNYPKKIRMPNMLLISPTNNGKSMIVEKFRRKHLPYTSENEDHEVIPVLTVQMPSNPSVRRFYSTMLDALGAPIAYSTTAQYESIAIKLMKVTEVKILIVDELHNLLAGNNNVQREFLNVLRFIGNTMKIPIVGVGIKDAYLAIRSDDQLENRFEPFILPLWKNDNEFSKLLKSIAMVLPLQKPSSLLDSEVRSIILSRSEGTIGEIMTLLTRAACEAIISGQEFIDQAILERTKYNSPSERRRLYESMIN</sequence>
<dbReference type="Pfam" id="PF05621">
    <property type="entry name" value="TniB"/>
    <property type="match status" value="1"/>
</dbReference>
<dbReference type="RefSeq" id="WP_322776132.1">
    <property type="nucleotide sequence ID" value="NZ_JARJFB010000006.1"/>
</dbReference>
<proteinExistence type="predicted"/>
<dbReference type="SUPFAM" id="SSF52540">
    <property type="entry name" value="P-loop containing nucleoside triphosphate hydrolases"/>
    <property type="match status" value="1"/>
</dbReference>
<dbReference type="Gene3D" id="3.40.50.300">
    <property type="entry name" value="P-loop containing nucleotide triphosphate hydrolases"/>
    <property type="match status" value="1"/>
</dbReference>
<evidence type="ECO:0000313" key="1">
    <source>
        <dbReference type="EMBL" id="MEA0970228.1"/>
    </source>
</evidence>
<protein>
    <submittedName>
        <fullName evidence="1">TniB-like transposition protein</fullName>
    </submittedName>
</protein>
<organism evidence="1 2">
    <name type="scientific">Candidatus Megaera venefica</name>
    <dbReference type="NCBI Taxonomy" id="2055910"/>
    <lineage>
        <taxon>Bacteria</taxon>
        <taxon>Pseudomonadati</taxon>
        <taxon>Pseudomonadota</taxon>
        <taxon>Alphaproteobacteria</taxon>
        <taxon>Rickettsiales</taxon>
        <taxon>Rickettsiaceae</taxon>
        <taxon>Candidatus Megaera</taxon>
    </lineage>
</organism>
<dbReference type="Proteomes" id="UP001291687">
    <property type="component" value="Unassembled WGS sequence"/>
</dbReference>
<dbReference type="InterPro" id="IPR008868">
    <property type="entry name" value="TniB"/>
</dbReference>
<dbReference type="InterPro" id="IPR027417">
    <property type="entry name" value="P-loop_NTPase"/>
</dbReference>
<gene>
    <name evidence="1" type="ORF">Megvenef_00180</name>
</gene>
<accession>A0ABU5NAP0</accession>
<keyword evidence="2" id="KW-1185">Reference proteome</keyword>
<name>A0ABU5NAP0_9RICK</name>
<evidence type="ECO:0000313" key="2">
    <source>
        <dbReference type="Proteomes" id="UP001291687"/>
    </source>
</evidence>
<comment type="caution">
    <text evidence="1">The sequence shown here is derived from an EMBL/GenBank/DDBJ whole genome shotgun (WGS) entry which is preliminary data.</text>
</comment>
<dbReference type="EMBL" id="JARJFB010000006">
    <property type="protein sequence ID" value="MEA0970228.1"/>
    <property type="molecule type" value="Genomic_DNA"/>
</dbReference>
<reference evidence="1 2" key="1">
    <citation type="submission" date="2023-03" db="EMBL/GenBank/DDBJ databases">
        <title>Host association and intracellularity evolved multiple times independently in the Rickettsiales.</title>
        <authorList>
            <person name="Castelli M."/>
            <person name="Nardi T."/>
            <person name="Gammuto L."/>
            <person name="Bellinzona G."/>
            <person name="Sabaneyeva E."/>
            <person name="Potekhin A."/>
            <person name="Serra V."/>
            <person name="Petroni G."/>
            <person name="Sassera D."/>
        </authorList>
    </citation>
    <scope>NUCLEOTIDE SEQUENCE [LARGE SCALE GENOMIC DNA]</scope>
    <source>
        <strain evidence="1 2">Sr 2-6</strain>
    </source>
</reference>